<dbReference type="RefSeq" id="WP_132830100.1">
    <property type="nucleotide sequence ID" value="NZ_SMFP01000009.1"/>
</dbReference>
<dbReference type="EMBL" id="SMFP01000009">
    <property type="protein sequence ID" value="TDE36588.1"/>
    <property type="molecule type" value="Genomic_DNA"/>
</dbReference>
<dbReference type="Proteomes" id="UP000294662">
    <property type="component" value="Unassembled WGS sequence"/>
</dbReference>
<proteinExistence type="predicted"/>
<dbReference type="AlphaFoldDB" id="A0A4R5EPL2"/>
<name>A0A4R5EPL2_9RHOB</name>
<gene>
    <name evidence="2" type="ORF">E1B25_13800</name>
</gene>
<sequence>MFIEKFRSIRAQSAANRKIPIYRSTAPRIKGNKNALLVLTLGAIFIGVLNISGVRAEGDSAVDQGIMLAQSAPSEQGARGNRPPREALDACKSAKSQSACSFKDRDGGAVQGKCMSPKSDVPLACVPADGPKKG</sequence>
<dbReference type="OrthoDB" id="7726474at2"/>
<evidence type="ECO:0000256" key="1">
    <source>
        <dbReference type="SAM" id="MobiDB-lite"/>
    </source>
</evidence>
<evidence type="ECO:0000313" key="3">
    <source>
        <dbReference type="Proteomes" id="UP000294662"/>
    </source>
</evidence>
<feature type="region of interest" description="Disordered" evidence="1">
    <location>
        <begin position="101"/>
        <end position="134"/>
    </location>
</feature>
<protein>
    <submittedName>
        <fullName evidence="2">Uncharacterized protein</fullName>
    </submittedName>
</protein>
<feature type="region of interest" description="Disordered" evidence="1">
    <location>
        <begin position="71"/>
        <end position="90"/>
    </location>
</feature>
<reference evidence="2 3" key="1">
    <citation type="submission" date="2019-03" db="EMBL/GenBank/DDBJ databases">
        <authorList>
            <person name="Zhang S."/>
        </authorList>
    </citation>
    <scope>NUCLEOTIDE SEQUENCE [LARGE SCALE GENOMIC DNA]</scope>
    <source>
        <strain evidence="2 3">S4J41</strain>
    </source>
</reference>
<keyword evidence="3" id="KW-1185">Reference proteome</keyword>
<comment type="caution">
    <text evidence="2">The sequence shown here is derived from an EMBL/GenBank/DDBJ whole genome shotgun (WGS) entry which is preliminary data.</text>
</comment>
<evidence type="ECO:0000313" key="2">
    <source>
        <dbReference type="EMBL" id="TDE36588.1"/>
    </source>
</evidence>
<accession>A0A4R5EPL2</accession>
<organism evidence="2 3">
    <name type="scientific">Antarcticimicrobium sediminis</name>
    <dbReference type="NCBI Taxonomy" id="2546227"/>
    <lineage>
        <taxon>Bacteria</taxon>
        <taxon>Pseudomonadati</taxon>
        <taxon>Pseudomonadota</taxon>
        <taxon>Alphaproteobacteria</taxon>
        <taxon>Rhodobacterales</taxon>
        <taxon>Paracoccaceae</taxon>
        <taxon>Antarcticimicrobium</taxon>
    </lineage>
</organism>